<dbReference type="Pfam" id="PF02230">
    <property type="entry name" value="Abhydrolase_2"/>
    <property type="match status" value="1"/>
</dbReference>
<sequence length="199" mass="22454">MKSLFKSGQPNQPTLVLLHGTGGDEKDLLPIANYLNPNATVLSLRGDVSENGALRFFKRKAEGQFDLDDLEMRGQSLTEYIITKSQEKDFKLDNLVLVGFSNGANMAINLLFQEDSPFRQAILMAPMYPLEPRHSTPYVKKTQVFISMGQDDPIVSLADSQHVVDLFEERQAKIISFWVRSHQITQASLQAAKEWLNKL</sequence>
<organism evidence="4 5">
    <name type="scientific">Streptococcus parauberis</name>
    <dbReference type="NCBI Taxonomy" id="1348"/>
    <lineage>
        <taxon>Bacteria</taxon>
        <taxon>Bacillati</taxon>
        <taxon>Bacillota</taxon>
        <taxon>Bacilli</taxon>
        <taxon>Lactobacillales</taxon>
        <taxon>Streptococcaceae</taxon>
        <taxon>Streptococcus</taxon>
    </lineage>
</organism>
<evidence type="ECO:0000259" key="3">
    <source>
        <dbReference type="Pfam" id="PF02230"/>
    </source>
</evidence>
<dbReference type="AlphaFoldDB" id="A0A854WF79"/>
<feature type="domain" description="Phospholipase/carboxylesterase/thioesterase" evidence="3">
    <location>
        <begin position="7"/>
        <end position="198"/>
    </location>
</feature>
<comment type="caution">
    <text evidence="4">The sequence shown here is derived from an EMBL/GenBank/DDBJ whole genome shotgun (WGS) entry which is preliminary data.</text>
</comment>
<evidence type="ECO:0000313" key="4">
    <source>
        <dbReference type="EMBL" id="PCH13686.1"/>
    </source>
</evidence>
<dbReference type="GO" id="GO:0016787">
    <property type="term" value="F:hydrolase activity"/>
    <property type="evidence" value="ECO:0007669"/>
    <property type="project" value="UniProtKB-KW"/>
</dbReference>
<name>A0A854WF79_9STRE</name>
<dbReference type="InterPro" id="IPR003140">
    <property type="entry name" value="PLipase/COase/thioEstase"/>
</dbReference>
<proteinExistence type="inferred from homology"/>
<gene>
    <name evidence="4" type="primary">mhqD</name>
    <name evidence="4" type="ORF">A9Y57_00320</name>
</gene>
<dbReference type="Gene3D" id="3.40.50.1820">
    <property type="entry name" value="alpha/beta hydrolase"/>
    <property type="match status" value="1"/>
</dbReference>
<evidence type="ECO:0000256" key="2">
    <source>
        <dbReference type="ARBA" id="ARBA00022801"/>
    </source>
</evidence>
<dbReference type="EMBL" id="NSGR01000004">
    <property type="protein sequence ID" value="PCH13686.1"/>
    <property type="molecule type" value="Genomic_DNA"/>
</dbReference>
<dbReference type="PANTHER" id="PTHR10655">
    <property type="entry name" value="LYSOPHOSPHOLIPASE-RELATED"/>
    <property type="match status" value="1"/>
</dbReference>
<dbReference type="PANTHER" id="PTHR10655:SF17">
    <property type="entry name" value="LYSOPHOSPHOLIPASE-LIKE PROTEIN 1"/>
    <property type="match status" value="1"/>
</dbReference>
<keyword evidence="2 4" id="KW-0378">Hydrolase</keyword>
<evidence type="ECO:0000256" key="1">
    <source>
        <dbReference type="ARBA" id="ARBA00006499"/>
    </source>
</evidence>
<dbReference type="Proteomes" id="UP000217465">
    <property type="component" value="Unassembled WGS sequence"/>
</dbReference>
<dbReference type="RefSeq" id="WP_096633303.1">
    <property type="nucleotide sequence ID" value="NZ_NSGR01000004.1"/>
</dbReference>
<dbReference type="InterPro" id="IPR050565">
    <property type="entry name" value="LYPA1-2/EST-like"/>
</dbReference>
<dbReference type="InterPro" id="IPR029058">
    <property type="entry name" value="AB_hydrolase_fold"/>
</dbReference>
<protein>
    <submittedName>
        <fullName evidence="4">Putative hydrolase MhqD</fullName>
    </submittedName>
</protein>
<evidence type="ECO:0000313" key="5">
    <source>
        <dbReference type="Proteomes" id="UP000217465"/>
    </source>
</evidence>
<accession>A0A854WF79</accession>
<reference evidence="4 5" key="1">
    <citation type="submission" date="2016-06" db="EMBL/GenBank/DDBJ databases">
        <authorList>
            <person name="Haines A.N."/>
            <person name="Council K.R."/>
        </authorList>
    </citation>
    <scope>NUCLEOTIDE SEQUENCE [LARGE SCALE GENOMIC DNA]</scope>
    <source>
        <strain evidence="4 5">SP158-29</strain>
    </source>
</reference>
<dbReference type="SUPFAM" id="SSF53474">
    <property type="entry name" value="alpha/beta-Hydrolases"/>
    <property type="match status" value="1"/>
</dbReference>
<comment type="similarity">
    <text evidence="1">Belongs to the AB hydrolase superfamily. AB hydrolase 2 family.</text>
</comment>